<evidence type="ECO:0000256" key="1">
    <source>
        <dbReference type="SAM" id="Phobius"/>
    </source>
</evidence>
<evidence type="ECO:0008006" key="4">
    <source>
        <dbReference type="Google" id="ProtNLM"/>
    </source>
</evidence>
<evidence type="ECO:0000313" key="2">
    <source>
        <dbReference type="EMBL" id="STZ57932.1"/>
    </source>
</evidence>
<protein>
    <recommendedName>
        <fullName evidence="4">Transmembrane protein</fullName>
    </recommendedName>
</protein>
<feature type="transmembrane region" description="Helical" evidence="1">
    <location>
        <begin position="102"/>
        <end position="123"/>
    </location>
</feature>
<keyword evidence="1" id="KW-1133">Transmembrane helix</keyword>
<gene>
    <name evidence="2" type="ORF">NCTC10821_01437</name>
</gene>
<organism evidence="2 3">
    <name type="scientific">Mycolicibacterium tokaiense</name>
    <dbReference type="NCBI Taxonomy" id="39695"/>
    <lineage>
        <taxon>Bacteria</taxon>
        <taxon>Bacillati</taxon>
        <taxon>Actinomycetota</taxon>
        <taxon>Actinomycetes</taxon>
        <taxon>Mycobacteriales</taxon>
        <taxon>Mycobacteriaceae</taxon>
        <taxon>Mycolicibacterium</taxon>
    </lineage>
</organism>
<reference evidence="2 3" key="1">
    <citation type="submission" date="2018-06" db="EMBL/GenBank/DDBJ databases">
        <authorList>
            <consortium name="Pathogen Informatics"/>
            <person name="Doyle S."/>
        </authorList>
    </citation>
    <scope>NUCLEOTIDE SEQUENCE [LARGE SCALE GENOMIC DNA]</scope>
    <source>
        <strain evidence="2 3">NCTC10821</strain>
    </source>
</reference>
<dbReference type="Proteomes" id="UP000254978">
    <property type="component" value="Unassembled WGS sequence"/>
</dbReference>
<feature type="transmembrane region" description="Helical" evidence="1">
    <location>
        <begin position="70"/>
        <end position="90"/>
    </location>
</feature>
<keyword evidence="3" id="KW-1185">Reference proteome</keyword>
<dbReference type="OrthoDB" id="4640936at2"/>
<keyword evidence="1" id="KW-0472">Membrane</keyword>
<feature type="transmembrane region" description="Helical" evidence="1">
    <location>
        <begin position="22"/>
        <end position="50"/>
    </location>
</feature>
<evidence type="ECO:0000313" key="3">
    <source>
        <dbReference type="Proteomes" id="UP000254978"/>
    </source>
</evidence>
<proteinExistence type="predicted"/>
<sequence>MVYGMPPAPPAPRKPPISGVDLGVSITAIILTVAFGAFATFIGVFMLAFLDTCPPATCSVQGAIGSVSGTLLITGVTGVIGITFTVLALLRRALAWPIAVGTFVACVVICVVGINVFGIAIGAEDGWLLG</sequence>
<dbReference type="EMBL" id="UGQT01000001">
    <property type="protein sequence ID" value="STZ57932.1"/>
    <property type="molecule type" value="Genomic_DNA"/>
</dbReference>
<name>A0A378TAS9_9MYCO</name>
<keyword evidence="1" id="KW-0812">Transmembrane</keyword>
<dbReference type="RefSeq" id="WP_115277981.1">
    <property type="nucleotide sequence ID" value="NZ_AP022600.1"/>
</dbReference>
<accession>A0A378TAS9</accession>
<dbReference type="AlphaFoldDB" id="A0A378TAS9"/>